<feature type="domain" description="RNA polymerase sigma factor 70 region 4 type 2" evidence="6">
    <location>
        <begin position="128"/>
        <end position="178"/>
    </location>
</feature>
<dbReference type="InterPro" id="IPR014284">
    <property type="entry name" value="RNA_pol_sigma-70_dom"/>
</dbReference>
<dbReference type="PANTHER" id="PTHR43133:SF46">
    <property type="entry name" value="RNA POLYMERASE SIGMA-70 FACTOR ECF SUBFAMILY"/>
    <property type="match status" value="1"/>
</dbReference>
<dbReference type="SUPFAM" id="SSF88659">
    <property type="entry name" value="Sigma3 and sigma4 domains of RNA polymerase sigma factors"/>
    <property type="match status" value="1"/>
</dbReference>
<dbReference type="GO" id="GO:0016987">
    <property type="term" value="F:sigma factor activity"/>
    <property type="evidence" value="ECO:0007669"/>
    <property type="project" value="UniProtKB-KW"/>
</dbReference>
<evidence type="ECO:0000256" key="4">
    <source>
        <dbReference type="ARBA" id="ARBA00023163"/>
    </source>
</evidence>
<evidence type="ECO:0000256" key="1">
    <source>
        <dbReference type="ARBA" id="ARBA00010641"/>
    </source>
</evidence>
<name>A0A1I1KN50_9SPHI</name>
<dbReference type="PANTHER" id="PTHR43133">
    <property type="entry name" value="RNA POLYMERASE ECF-TYPE SIGMA FACTO"/>
    <property type="match status" value="1"/>
</dbReference>
<evidence type="ECO:0000259" key="6">
    <source>
        <dbReference type="Pfam" id="PF08281"/>
    </source>
</evidence>
<keyword evidence="2" id="KW-0805">Transcription regulation</keyword>
<dbReference type="OrthoDB" id="1097528at2"/>
<feature type="domain" description="RNA polymerase sigma-70 region 2" evidence="5">
    <location>
        <begin position="40"/>
        <end position="97"/>
    </location>
</feature>
<evidence type="ECO:0000256" key="2">
    <source>
        <dbReference type="ARBA" id="ARBA00023015"/>
    </source>
</evidence>
<dbReference type="Gene3D" id="1.10.1740.10">
    <property type="match status" value="1"/>
</dbReference>
<dbReference type="NCBIfam" id="TIGR02937">
    <property type="entry name" value="sigma70-ECF"/>
    <property type="match status" value="1"/>
</dbReference>
<dbReference type="EMBL" id="FOLL01000015">
    <property type="protein sequence ID" value="SFC58870.1"/>
    <property type="molecule type" value="Genomic_DNA"/>
</dbReference>
<sequence>MTTFVVMNNSDFLTDQQLASLLRKGDADAFKQLYDRFWSKMLVVAAKRLDDVAEAEEAVQDIFVNLWRKRETFELKVSFEHYLAVAVKFEIINRRAKWARKEALHNSVNVADAVYDGGADLELKDLLQQLERTINSLPPKCRLVFRLSRDDEFTNRQIAEELGVSEKAVEKHISKALKVLREKFGRKYCLVVPYLGING</sequence>
<organism evidence="7 8">
    <name type="scientific">Parapedobacter composti</name>
    <dbReference type="NCBI Taxonomy" id="623281"/>
    <lineage>
        <taxon>Bacteria</taxon>
        <taxon>Pseudomonadati</taxon>
        <taxon>Bacteroidota</taxon>
        <taxon>Sphingobacteriia</taxon>
        <taxon>Sphingobacteriales</taxon>
        <taxon>Sphingobacteriaceae</taxon>
        <taxon>Parapedobacter</taxon>
    </lineage>
</organism>
<dbReference type="InterPro" id="IPR013249">
    <property type="entry name" value="RNA_pol_sigma70_r4_t2"/>
</dbReference>
<keyword evidence="4" id="KW-0804">Transcription</keyword>
<dbReference type="NCBIfam" id="TIGR02985">
    <property type="entry name" value="Sig70_bacteroi1"/>
    <property type="match status" value="1"/>
</dbReference>
<dbReference type="Gene3D" id="1.10.10.10">
    <property type="entry name" value="Winged helix-like DNA-binding domain superfamily/Winged helix DNA-binding domain"/>
    <property type="match status" value="1"/>
</dbReference>
<keyword evidence="3" id="KW-0731">Sigma factor</keyword>
<reference evidence="8" key="1">
    <citation type="submission" date="2016-10" db="EMBL/GenBank/DDBJ databases">
        <authorList>
            <person name="Varghese N."/>
            <person name="Submissions S."/>
        </authorList>
    </citation>
    <scope>NUCLEOTIDE SEQUENCE [LARGE SCALE GENOMIC DNA]</scope>
    <source>
        <strain evidence="8">DSM 22900</strain>
    </source>
</reference>
<dbReference type="STRING" id="623281.SAMN05421747_11592"/>
<dbReference type="InterPro" id="IPR007627">
    <property type="entry name" value="RNA_pol_sigma70_r2"/>
</dbReference>
<dbReference type="Proteomes" id="UP000199577">
    <property type="component" value="Unassembled WGS sequence"/>
</dbReference>
<dbReference type="GO" id="GO:0003677">
    <property type="term" value="F:DNA binding"/>
    <property type="evidence" value="ECO:0007669"/>
    <property type="project" value="InterPro"/>
</dbReference>
<dbReference type="InterPro" id="IPR036388">
    <property type="entry name" value="WH-like_DNA-bd_sf"/>
</dbReference>
<dbReference type="RefSeq" id="WP_090974400.1">
    <property type="nucleotide sequence ID" value="NZ_FOLL01000015.1"/>
</dbReference>
<evidence type="ECO:0000313" key="8">
    <source>
        <dbReference type="Proteomes" id="UP000199577"/>
    </source>
</evidence>
<dbReference type="Pfam" id="PF04542">
    <property type="entry name" value="Sigma70_r2"/>
    <property type="match status" value="1"/>
</dbReference>
<keyword evidence="8" id="KW-1185">Reference proteome</keyword>
<dbReference type="InterPro" id="IPR013325">
    <property type="entry name" value="RNA_pol_sigma_r2"/>
</dbReference>
<dbReference type="SUPFAM" id="SSF88946">
    <property type="entry name" value="Sigma2 domain of RNA polymerase sigma factors"/>
    <property type="match status" value="1"/>
</dbReference>
<evidence type="ECO:0000313" key="7">
    <source>
        <dbReference type="EMBL" id="SFC58870.1"/>
    </source>
</evidence>
<evidence type="ECO:0000256" key="3">
    <source>
        <dbReference type="ARBA" id="ARBA00023082"/>
    </source>
</evidence>
<gene>
    <name evidence="7" type="ORF">SAMN05421747_11592</name>
</gene>
<dbReference type="GO" id="GO:0006352">
    <property type="term" value="P:DNA-templated transcription initiation"/>
    <property type="evidence" value="ECO:0007669"/>
    <property type="project" value="InterPro"/>
</dbReference>
<dbReference type="CDD" id="cd06171">
    <property type="entry name" value="Sigma70_r4"/>
    <property type="match status" value="1"/>
</dbReference>
<protein>
    <submittedName>
        <fullName evidence="7">RNA polymerase sigma-70 factor, ECF subfamily</fullName>
    </submittedName>
</protein>
<evidence type="ECO:0000259" key="5">
    <source>
        <dbReference type="Pfam" id="PF04542"/>
    </source>
</evidence>
<dbReference type="Pfam" id="PF08281">
    <property type="entry name" value="Sigma70_r4_2"/>
    <property type="match status" value="1"/>
</dbReference>
<proteinExistence type="inferred from homology"/>
<dbReference type="InterPro" id="IPR013324">
    <property type="entry name" value="RNA_pol_sigma_r3/r4-like"/>
</dbReference>
<dbReference type="InterPro" id="IPR014327">
    <property type="entry name" value="RNA_pol_sigma70_bacteroid"/>
</dbReference>
<accession>A0A1I1KN50</accession>
<dbReference type="AlphaFoldDB" id="A0A1I1KN50"/>
<comment type="similarity">
    <text evidence="1">Belongs to the sigma-70 factor family. ECF subfamily.</text>
</comment>
<dbReference type="InterPro" id="IPR039425">
    <property type="entry name" value="RNA_pol_sigma-70-like"/>
</dbReference>